<proteinExistence type="predicted"/>
<dbReference type="Proteomes" id="UP000015354">
    <property type="component" value="Unassembled WGS sequence"/>
</dbReference>
<evidence type="ECO:0000259" key="6">
    <source>
        <dbReference type="PROSITE" id="PS50290"/>
    </source>
</evidence>
<dbReference type="PANTHER" id="PTHR11139:SF85">
    <property type="entry name" value="NON-SPECIFIC SERINE_THREONINE PROTEIN KINASE"/>
    <property type="match status" value="1"/>
</dbReference>
<evidence type="ECO:0000256" key="1">
    <source>
        <dbReference type="ARBA" id="ARBA00012513"/>
    </source>
</evidence>
<evidence type="ECO:0000259" key="7">
    <source>
        <dbReference type="PROSITE" id="PS51190"/>
    </source>
</evidence>
<dbReference type="GO" id="GO:0031929">
    <property type="term" value="P:TOR signaling"/>
    <property type="evidence" value="ECO:0007669"/>
    <property type="project" value="TreeGrafter"/>
</dbReference>
<keyword evidence="5" id="KW-0067">ATP-binding</keyword>
<dbReference type="GO" id="GO:0016242">
    <property type="term" value="P:negative regulation of macroautophagy"/>
    <property type="evidence" value="ECO:0007669"/>
    <property type="project" value="TreeGrafter"/>
</dbReference>
<dbReference type="PROSITE" id="PS00916">
    <property type="entry name" value="PI3_4_KINASE_2"/>
    <property type="match status" value="1"/>
</dbReference>
<evidence type="ECO:0000256" key="5">
    <source>
        <dbReference type="ARBA" id="ARBA00022840"/>
    </source>
</evidence>
<comment type="caution">
    <text evidence="8">The sequence shown here is derived from an EMBL/GenBank/DDBJ whole genome shotgun (WGS) entry which is preliminary data.</text>
</comment>
<dbReference type="SMART" id="SM00146">
    <property type="entry name" value="PI3Kc"/>
    <property type="match status" value="1"/>
</dbReference>
<dbReference type="EC" id="2.7.11.1" evidence="1"/>
<keyword evidence="2" id="KW-0808">Transferase</keyword>
<keyword evidence="3" id="KW-0547">Nucleotide-binding</keyword>
<dbReference type="InterPro" id="IPR011009">
    <property type="entry name" value="Kinase-like_dom_sf"/>
</dbReference>
<evidence type="ECO:0000313" key="9">
    <source>
        <dbReference type="Proteomes" id="UP000015354"/>
    </source>
</evidence>
<dbReference type="InterPro" id="IPR003152">
    <property type="entry name" value="FATC_dom"/>
</dbReference>
<evidence type="ECO:0000256" key="4">
    <source>
        <dbReference type="ARBA" id="ARBA00022777"/>
    </source>
</evidence>
<dbReference type="PROSITE" id="PS51190">
    <property type="entry name" value="FATC"/>
    <property type="match status" value="1"/>
</dbReference>
<dbReference type="Gene3D" id="1.10.1070.11">
    <property type="entry name" value="Phosphatidylinositol 3-/4-kinase, catalytic domain"/>
    <property type="match status" value="1"/>
</dbReference>
<evidence type="ECO:0000256" key="3">
    <source>
        <dbReference type="ARBA" id="ARBA00022741"/>
    </source>
</evidence>
<dbReference type="Pfam" id="PF02260">
    <property type="entry name" value="FATC"/>
    <property type="match status" value="1"/>
</dbReference>
<accession>S9UTA2</accession>
<dbReference type="GO" id="GO:0005634">
    <property type="term" value="C:nucleus"/>
    <property type="evidence" value="ECO:0007669"/>
    <property type="project" value="TreeGrafter"/>
</dbReference>
<keyword evidence="4 8" id="KW-0418">Kinase</keyword>
<sequence>MNSPDCEAIDISRAMWHRANTAEQWIERRNVFTTSLATMSMVGYVLGLGDRHLGNILLSMSTGKIVHIDFGDSFDVGRLRHVLPETIPFRLTRMLTNAMEVFGVDGVFRASATNTQTILQKNRDSIMALLSAFVYDPIVQYKGKMKNMMEKSRSPQDVAERIRNKLRGTELAVHDSSITPLNTTSESCKRPDLLFMSKAFDDDAERDQTMAMGPEEQVGYLIQEAVRTDNYTTLYFGWGPLW</sequence>
<dbReference type="InterPro" id="IPR000403">
    <property type="entry name" value="PI3/4_kinase_cat_dom"/>
</dbReference>
<dbReference type="OrthoDB" id="381190at2759"/>
<dbReference type="PROSITE" id="PS50290">
    <property type="entry name" value="PI3_4_KINASE_3"/>
    <property type="match status" value="1"/>
</dbReference>
<evidence type="ECO:0000256" key="2">
    <source>
        <dbReference type="ARBA" id="ARBA00022679"/>
    </source>
</evidence>
<dbReference type="GO" id="GO:0005737">
    <property type="term" value="C:cytoplasm"/>
    <property type="evidence" value="ECO:0007669"/>
    <property type="project" value="TreeGrafter"/>
</dbReference>
<dbReference type="SMART" id="SM01343">
    <property type="entry name" value="FATC"/>
    <property type="match status" value="1"/>
</dbReference>
<dbReference type="AlphaFoldDB" id="S9UTA2"/>
<protein>
    <recommendedName>
        <fullName evidence="1">non-specific serine/threonine protein kinase</fullName>
        <ecNumber evidence="1">2.7.11.1</ecNumber>
    </recommendedName>
</protein>
<feature type="domain" description="PI3K/PI4K catalytic" evidence="6">
    <location>
        <begin position="1"/>
        <end position="181"/>
    </location>
</feature>
<dbReference type="InterPro" id="IPR050517">
    <property type="entry name" value="DDR_Repair_Kinase"/>
</dbReference>
<feature type="domain" description="FATC" evidence="7">
    <location>
        <begin position="210"/>
        <end position="242"/>
    </location>
</feature>
<dbReference type="SUPFAM" id="SSF56112">
    <property type="entry name" value="Protein kinase-like (PK-like)"/>
    <property type="match status" value="1"/>
</dbReference>
<dbReference type="GO" id="GO:0031931">
    <property type="term" value="C:TORC1 complex"/>
    <property type="evidence" value="ECO:0007669"/>
    <property type="project" value="TreeGrafter"/>
</dbReference>
<reference evidence="8 9" key="1">
    <citation type="journal article" date="2013" name="PLoS ONE">
        <title>Predicting the Proteins of Angomonas deanei, Strigomonas culicis and Their Respective Endosymbionts Reveals New Aspects of the Trypanosomatidae Family.</title>
        <authorList>
            <person name="Motta M.C."/>
            <person name="Martins A.C."/>
            <person name="de Souza S.S."/>
            <person name="Catta-Preta C.M."/>
            <person name="Silva R."/>
            <person name="Klein C.C."/>
            <person name="de Almeida L.G."/>
            <person name="de Lima Cunha O."/>
            <person name="Ciapina L.P."/>
            <person name="Brocchi M."/>
            <person name="Colabardini A.C."/>
            <person name="de Araujo Lima B."/>
            <person name="Machado C.R."/>
            <person name="de Almeida Soares C.M."/>
            <person name="Probst C.M."/>
            <person name="de Menezes C.B."/>
            <person name="Thompson C.E."/>
            <person name="Bartholomeu D.C."/>
            <person name="Gradia D.F."/>
            <person name="Pavoni D.P."/>
            <person name="Grisard E.C."/>
            <person name="Fantinatti-Garboggini F."/>
            <person name="Marchini F.K."/>
            <person name="Rodrigues-Luiz G.F."/>
            <person name="Wagner G."/>
            <person name="Goldman G.H."/>
            <person name="Fietto J.L."/>
            <person name="Elias M.C."/>
            <person name="Goldman M.H."/>
            <person name="Sagot M.F."/>
            <person name="Pereira M."/>
            <person name="Stoco P.H."/>
            <person name="de Mendonca-Neto R.P."/>
            <person name="Teixeira S.M."/>
            <person name="Maciel T.E."/>
            <person name="de Oliveira Mendes T.A."/>
            <person name="Urmenyi T.P."/>
            <person name="de Souza W."/>
            <person name="Schenkman S."/>
            <person name="de Vasconcelos A.T."/>
        </authorList>
    </citation>
    <scope>NUCLEOTIDE SEQUENCE [LARGE SCALE GENOMIC DNA]</scope>
</reference>
<dbReference type="EMBL" id="ATMH01001794">
    <property type="protein sequence ID" value="EPY34177.1"/>
    <property type="molecule type" value="Genomic_DNA"/>
</dbReference>
<dbReference type="GO" id="GO:0004674">
    <property type="term" value="F:protein serine/threonine kinase activity"/>
    <property type="evidence" value="ECO:0007669"/>
    <property type="project" value="UniProtKB-EC"/>
</dbReference>
<keyword evidence="9" id="KW-1185">Reference proteome</keyword>
<name>S9UTA2_9TRYP</name>
<gene>
    <name evidence="8" type="ORF">STCU_01794</name>
</gene>
<evidence type="ECO:0000313" key="8">
    <source>
        <dbReference type="EMBL" id="EPY34177.1"/>
    </source>
</evidence>
<dbReference type="GO" id="GO:0031932">
    <property type="term" value="C:TORC2 complex"/>
    <property type="evidence" value="ECO:0007669"/>
    <property type="project" value="TreeGrafter"/>
</dbReference>
<dbReference type="InterPro" id="IPR018936">
    <property type="entry name" value="PI3/4_kinase_CS"/>
</dbReference>
<dbReference type="Pfam" id="PF00454">
    <property type="entry name" value="PI3_PI4_kinase"/>
    <property type="match status" value="1"/>
</dbReference>
<organism evidence="8 9">
    <name type="scientific">Strigomonas culicis</name>
    <dbReference type="NCBI Taxonomy" id="28005"/>
    <lineage>
        <taxon>Eukaryota</taxon>
        <taxon>Discoba</taxon>
        <taxon>Euglenozoa</taxon>
        <taxon>Kinetoplastea</taxon>
        <taxon>Metakinetoplastina</taxon>
        <taxon>Trypanosomatida</taxon>
        <taxon>Trypanosomatidae</taxon>
        <taxon>Strigomonadinae</taxon>
        <taxon>Strigomonas</taxon>
    </lineage>
</organism>
<dbReference type="GO" id="GO:0005524">
    <property type="term" value="F:ATP binding"/>
    <property type="evidence" value="ECO:0007669"/>
    <property type="project" value="UniProtKB-KW"/>
</dbReference>
<dbReference type="PANTHER" id="PTHR11139">
    <property type="entry name" value="ATAXIA TELANGIECTASIA MUTATED ATM -RELATED"/>
    <property type="match status" value="1"/>
</dbReference>
<dbReference type="InterPro" id="IPR036940">
    <property type="entry name" value="PI3/4_kinase_cat_sf"/>
</dbReference>